<dbReference type="PANTHER" id="PTHR41386:SF1">
    <property type="entry name" value="MEMBRANE PROTEIN"/>
    <property type="match status" value="1"/>
</dbReference>
<evidence type="ECO:0000313" key="3">
    <source>
        <dbReference type="Proteomes" id="UP000177652"/>
    </source>
</evidence>
<dbReference type="STRING" id="1798497.A3D71_01870"/>
<accession>A0A1F6DWI9</accession>
<dbReference type="EMBL" id="MFLK01000030">
    <property type="protein sequence ID" value="OGG65795.1"/>
    <property type="molecule type" value="Genomic_DNA"/>
</dbReference>
<dbReference type="InterPro" id="IPR010406">
    <property type="entry name" value="DUF1003"/>
</dbReference>
<proteinExistence type="predicted"/>
<dbReference type="PANTHER" id="PTHR41386">
    <property type="entry name" value="INTEGRAL MEMBRANE PROTEIN-RELATED"/>
    <property type="match status" value="1"/>
</dbReference>
<evidence type="ECO:0008006" key="4">
    <source>
        <dbReference type="Google" id="ProtNLM"/>
    </source>
</evidence>
<comment type="caution">
    <text evidence="2">The sequence shown here is derived from an EMBL/GenBank/DDBJ whole genome shotgun (WGS) entry which is preliminary data.</text>
</comment>
<name>A0A1F6DWI9_9BACT</name>
<evidence type="ECO:0000313" key="2">
    <source>
        <dbReference type="EMBL" id="OGG65795.1"/>
    </source>
</evidence>
<feature type="transmembrane region" description="Helical" evidence="1">
    <location>
        <begin position="75"/>
        <end position="97"/>
    </location>
</feature>
<sequence length="176" mass="20704">MDKVPDAGPRIRQRRIREEIKSRLYMKQTWVDSLSEFLTLKFGTVPFLIANVAVFIFWILINIGDIPGIGTFDPYPFNFLTMVVSLEAIVLSIIVLITQNRQSRMEDIRDQIDTEIDVRAEEEITKVLVMLDKVARHLEVPLEEDPELERMKERTDLKRIRTEIERHSGQRHYPQL</sequence>
<gene>
    <name evidence="2" type="ORF">A3D71_01870</name>
</gene>
<dbReference type="Proteomes" id="UP000177652">
    <property type="component" value="Unassembled WGS sequence"/>
</dbReference>
<evidence type="ECO:0000256" key="1">
    <source>
        <dbReference type="SAM" id="Phobius"/>
    </source>
</evidence>
<dbReference type="Pfam" id="PF06210">
    <property type="entry name" value="DUF1003"/>
    <property type="match status" value="1"/>
</dbReference>
<dbReference type="AlphaFoldDB" id="A0A1F6DWI9"/>
<keyword evidence="1" id="KW-0472">Membrane</keyword>
<reference evidence="2 3" key="1">
    <citation type="journal article" date="2016" name="Nat. Commun.">
        <title>Thousands of microbial genomes shed light on interconnected biogeochemical processes in an aquifer system.</title>
        <authorList>
            <person name="Anantharaman K."/>
            <person name="Brown C.T."/>
            <person name="Hug L.A."/>
            <person name="Sharon I."/>
            <person name="Castelle C.J."/>
            <person name="Probst A.J."/>
            <person name="Thomas B.C."/>
            <person name="Singh A."/>
            <person name="Wilkins M.J."/>
            <person name="Karaoz U."/>
            <person name="Brodie E.L."/>
            <person name="Williams K.H."/>
            <person name="Hubbard S.S."/>
            <person name="Banfield J.F."/>
        </authorList>
    </citation>
    <scope>NUCLEOTIDE SEQUENCE [LARGE SCALE GENOMIC DNA]</scope>
</reference>
<keyword evidence="1" id="KW-1133">Transmembrane helix</keyword>
<organism evidence="2 3">
    <name type="scientific">Candidatus Kaiserbacteria bacterium RIFCSPHIGHO2_02_FULL_55_20</name>
    <dbReference type="NCBI Taxonomy" id="1798497"/>
    <lineage>
        <taxon>Bacteria</taxon>
        <taxon>Candidatus Kaiseribacteriota</taxon>
    </lineage>
</organism>
<feature type="transmembrane region" description="Helical" evidence="1">
    <location>
        <begin position="42"/>
        <end position="63"/>
    </location>
</feature>
<keyword evidence="1" id="KW-0812">Transmembrane</keyword>
<protein>
    <recommendedName>
        <fullName evidence="4">DUF1003 domain-containing protein</fullName>
    </recommendedName>
</protein>